<dbReference type="InterPro" id="IPR012334">
    <property type="entry name" value="Pectin_lyas_fold"/>
</dbReference>
<name>A0ABQ2M4K6_9ACTN</name>
<dbReference type="Proteomes" id="UP000631535">
    <property type="component" value="Unassembled WGS sequence"/>
</dbReference>
<sequence>MTDTFRRAALTAATGLGLCLALLPAGQAQAQAPTRVPCNDIAALKTAIDNANARGGSIVLAPHCIYSLPQADNEDDGLPEITGKVRISGNRTTIQRPLSASGAFRIFHVRQTGHLTLNSLTVRGGEAPASPFYDSNGGALYNERGTVALNDVTVRNNTSHWLGGGVWNSLGTLTMKNSTVRDNSSFVGGGAATNGTMRTDGGAIRDNTADAWGGGLANGGDSRLNHTPVDGNQVGTSGGGLGGGIMTLLIDNEIGPLRLNSTKVRDNISQTLGGGIFIGETDPTTLYRSTVTRNAANGGPGSGGGIHNDGRRFGIYTRPIPGPERTITKAPAKQALPKVNLNQSRVYKNTPDDCAPPNSVPRCEAVGSAPAKNTAKPGRS</sequence>
<accession>A0ABQ2M4K6</accession>
<dbReference type="SUPFAM" id="SSF51126">
    <property type="entry name" value="Pectin lyase-like"/>
    <property type="match status" value="1"/>
</dbReference>
<protein>
    <recommendedName>
        <fullName evidence="5">Right handed beta helix domain-containing protein</fullName>
    </recommendedName>
</protein>
<keyword evidence="4" id="KW-1185">Reference proteome</keyword>
<evidence type="ECO:0000313" key="3">
    <source>
        <dbReference type="EMBL" id="GGO46665.1"/>
    </source>
</evidence>
<evidence type="ECO:0000256" key="1">
    <source>
        <dbReference type="SAM" id="MobiDB-lite"/>
    </source>
</evidence>
<dbReference type="PROSITE" id="PS51318">
    <property type="entry name" value="TAT"/>
    <property type="match status" value="1"/>
</dbReference>
<dbReference type="RefSeq" id="WP_189036494.1">
    <property type="nucleotide sequence ID" value="NZ_BMMP01000004.1"/>
</dbReference>
<gene>
    <name evidence="3" type="ORF">GCM10012287_17560</name>
</gene>
<feature type="signal peptide" evidence="2">
    <location>
        <begin position="1"/>
        <end position="30"/>
    </location>
</feature>
<feature type="region of interest" description="Disordered" evidence="1">
    <location>
        <begin position="341"/>
        <end position="380"/>
    </location>
</feature>
<evidence type="ECO:0000256" key="2">
    <source>
        <dbReference type="SAM" id="SignalP"/>
    </source>
</evidence>
<reference evidence="4" key="1">
    <citation type="journal article" date="2019" name="Int. J. Syst. Evol. Microbiol.">
        <title>The Global Catalogue of Microorganisms (GCM) 10K type strain sequencing project: providing services to taxonomists for standard genome sequencing and annotation.</title>
        <authorList>
            <consortium name="The Broad Institute Genomics Platform"/>
            <consortium name="The Broad Institute Genome Sequencing Center for Infectious Disease"/>
            <person name="Wu L."/>
            <person name="Ma J."/>
        </authorList>
    </citation>
    <scope>NUCLEOTIDE SEQUENCE [LARGE SCALE GENOMIC DNA]</scope>
    <source>
        <strain evidence="4">CGMCC 4.7178</strain>
    </source>
</reference>
<dbReference type="InterPro" id="IPR006311">
    <property type="entry name" value="TAT_signal"/>
</dbReference>
<dbReference type="EMBL" id="BMMP01000004">
    <property type="protein sequence ID" value="GGO46665.1"/>
    <property type="molecule type" value="Genomic_DNA"/>
</dbReference>
<feature type="chain" id="PRO_5047285275" description="Right handed beta helix domain-containing protein" evidence="2">
    <location>
        <begin position="31"/>
        <end position="380"/>
    </location>
</feature>
<proteinExistence type="predicted"/>
<comment type="caution">
    <text evidence="3">The sequence shown here is derived from an EMBL/GenBank/DDBJ whole genome shotgun (WGS) entry which is preliminary data.</text>
</comment>
<organism evidence="3 4">
    <name type="scientific">Streptomyces daqingensis</name>
    <dbReference type="NCBI Taxonomy" id="1472640"/>
    <lineage>
        <taxon>Bacteria</taxon>
        <taxon>Bacillati</taxon>
        <taxon>Actinomycetota</taxon>
        <taxon>Actinomycetes</taxon>
        <taxon>Kitasatosporales</taxon>
        <taxon>Streptomycetaceae</taxon>
        <taxon>Streptomyces</taxon>
    </lineage>
</organism>
<evidence type="ECO:0008006" key="5">
    <source>
        <dbReference type="Google" id="ProtNLM"/>
    </source>
</evidence>
<dbReference type="InterPro" id="IPR011050">
    <property type="entry name" value="Pectin_lyase_fold/virulence"/>
</dbReference>
<evidence type="ECO:0000313" key="4">
    <source>
        <dbReference type="Proteomes" id="UP000631535"/>
    </source>
</evidence>
<keyword evidence="2" id="KW-0732">Signal</keyword>
<dbReference type="Gene3D" id="2.160.20.10">
    <property type="entry name" value="Single-stranded right-handed beta-helix, Pectin lyase-like"/>
    <property type="match status" value="1"/>
</dbReference>